<dbReference type="Proteomes" id="UP000484381">
    <property type="component" value="Unassembled WGS sequence"/>
</dbReference>
<evidence type="ECO:0000256" key="1">
    <source>
        <dbReference type="ARBA" id="ARBA00003237"/>
    </source>
</evidence>
<dbReference type="InterPro" id="IPR037128">
    <property type="entry name" value="Quinolinate_PRibosylTase_N_sf"/>
</dbReference>
<dbReference type="FunFam" id="3.20.20.70:FF:000030">
    <property type="entry name" value="Nicotinate-nucleotide pyrophosphorylase, carboxylating"/>
    <property type="match status" value="1"/>
</dbReference>
<dbReference type="Gene3D" id="3.90.1170.20">
    <property type="entry name" value="Quinolinate phosphoribosyl transferase, N-terminal domain"/>
    <property type="match status" value="1"/>
</dbReference>
<evidence type="ECO:0000313" key="15">
    <source>
        <dbReference type="EMBL" id="MPW17772.1"/>
    </source>
</evidence>
<dbReference type="InterPro" id="IPR013785">
    <property type="entry name" value="Aldolase_TIM"/>
</dbReference>
<feature type="domain" description="Quinolinate phosphoribosyl transferase N-terminal" evidence="14">
    <location>
        <begin position="25"/>
        <end position="108"/>
    </location>
</feature>
<dbReference type="EC" id="2.4.2.19" evidence="5"/>
<dbReference type="InterPro" id="IPR027277">
    <property type="entry name" value="NadC/ModD"/>
</dbReference>
<evidence type="ECO:0000256" key="2">
    <source>
        <dbReference type="ARBA" id="ARBA00004893"/>
    </source>
</evidence>
<evidence type="ECO:0000256" key="10">
    <source>
        <dbReference type="ARBA" id="ARBA00047445"/>
    </source>
</evidence>
<keyword evidence="6" id="KW-0662">Pyridine nucleotide biosynthesis</keyword>
<name>A0A7X1TFV2_9BURK</name>
<evidence type="ECO:0000256" key="12">
    <source>
        <dbReference type="PIRNR" id="PIRNR006250"/>
    </source>
</evidence>
<evidence type="ECO:0000256" key="4">
    <source>
        <dbReference type="ARBA" id="ARBA00011218"/>
    </source>
</evidence>
<dbReference type="InterPro" id="IPR022412">
    <property type="entry name" value="Quinolinate_PRibosylTrfase_N"/>
</dbReference>
<evidence type="ECO:0000256" key="3">
    <source>
        <dbReference type="ARBA" id="ARBA00009400"/>
    </source>
</evidence>
<dbReference type="InterPro" id="IPR004393">
    <property type="entry name" value="NadC"/>
</dbReference>
<dbReference type="FunFam" id="3.90.1170.20:FF:000001">
    <property type="entry name" value="Nicotinate-nucleotide diphosphorylase (Carboxylating)"/>
    <property type="match status" value="1"/>
</dbReference>
<evidence type="ECO:0000256" key="9">
    <source>
        <dbReference type="ARBA" id="ARBA00033102"/>
    </source>
</evidence>
<evidence type="ECO:0000256" key="7">
    <source>
        <dbReference type="ARBA" id="ARBA00022676"/>
    </source>
</evidence>
<comment type="catalytic activity">
    <reaction evidence="10">
        <text>nicotinate beta-D-ribonucleotide + CO2 + diphosphate = quinolinate + 5-phospho-alpha-D-ribose 1-diphosphate + 2 H(+)</text>
        <dbReference type="Rhea" id="RHEA:12733"/>
        <dbReference type="ChEBI" id="CHEBI:15378"/>
        <dbReference type="ChEBI" id="CHEBI:16526"/>
        <dbReference type="ChEBI" id="CHEBI:29959"/>
        <dbReference type="ChEBI" id="CHEBI:33019"/>
        <dbReference type="ChEBI" id="CHEBI:57502"/>
        <dbReference type="ChEBI" id="CHEBI:58017"/>
        <dbReference type="EC" id="2.4.2.19"/>
    </reaction>
</comment>
<dbReference type="InterPro" id="IPR002638">
    <property type="entry name" value="Quinolinate_PRibosylTrfase_C"/>
</dbReference>
<dbReference type="PANTHER" id="PTHR32179">
    <property type="entry name" value="NICOTINATE-NUCLEOTIDE PYROPHOSPHORYLASE [CARBOXYLATING]"/>
    <property type="match status" value="1"/>
</dbReference>
<evidence type="ECO:0000313" key="16">
    <source>
        <dbReference type="Proteomes" id="UP000484381"/>
    </source>
</evidence>
<dbReference type="AlphaFoldDB" id="A0A7X1TFV2"/>
<gene>
    <name evidence="15" type="ORF">GCT13_12710</name>
</gene>
<dbReference type="CDD" id="cd01572">
    <property type="entry name" value="QPRTase"/>
    <property type="match status" value="1"/>
</dbReference>
<dbReference type="GO" id="GO:0034213">
    <property type="term" value="P:quinolinate catabolic process"/>
    <property type="evidence" value="ECO:0007669"/>
    <property type="project" value="TreeGrafter"/>
</dbReference>
<keyword evidence="8 12" id="KW-0808">Transferase</keyword>
<evidence type="ECO:0000259" key="14">
    <source>
        <dbReference type="Pfam" id="PF02749"/>
    </source>
</evidence>
<dbReference type="EMBL" id="WHNP01000009">
    <property type="protein sequence ID" value="MPW17772.1"/>
    <property type="molecule type" value="Genomic_DNA"/>
</dbReference>
<dbReference type="SUPFAM" id="SSF51690">
    <property type="entry name" value="Nicotinate/Quinolinate PRTase C-terminal domain-like"/>
    <property type="match status" value="1"/>
</dbReference>
<reference evidence="15 16" key="1">
    <citation type="submission" date="2019-10" db="EMBL/GenBank/DDBJ databases">
        <title>Paraburkholderia sp. isolated from nodules of Mimosa pudica from Brazilian Atlantic Forest soils.</title>
        <authorList>
            <person name="Paulitsch F."/>
            <person name="Hungria M."/>
            <person name="Dall'Agnol R."/>
        </authorList>
    </citation>
    <scope>NUCLEOTIDE SEQUENCE [LARGE SCALE GENOMIC DNA]</scope>
    <source>
        <strain evidence="15 16">CNPSo 3157</strain>
    </source>
</reference>
<evidence type="ECO:0000256" key="6">
    <source>
        <dbReference type="ARBA" id="ARBA00022642"/>
    </source>
</evidence>
<comment type="pathway">
    <text evidence="2">Cofactor biosynthesis; NAD(+) biosynthesis; nicotinate D-ribonucleotide from quinolinate: step 1/1.</text>
</comment>
<dbReference type="GO" id="GO:0004514">
    <property type="term" value="F:nicotinate-nucleotide diphosphorylase (carboxylating) activity"/>
    <property type="evidence" value="ECO:0007669"/>
    <property type="project" value="UniProtKB-EC"/>
</dbReference>
<comment type="subunit">
    <text evidence="4">Hexamer formed by 3 homodimers.</text>
</comment>
<evidence type="ECO:0000256" key="8">
    <source>
        <dbReference type="ARBA" id="ARBA00022679"/>
    </source>
</evidence>
<feature type="domain" description="Quinolinate phosphoribosyl transferase C-terminal" evidence="13">
    <location>
        <begin position="110"/>
        <end position="274"/>
    </location>
</feature>
<proteinExistence type="inferred from homology"/>
<dbReference type="PANTHER" id="PTHR32179:SF3">
    <property type="entry name" value="NICOTINATE-NUCLEOTIDE PYROPHOSPHORYLASE [CARBOXYLATING]"/>
    <property type="match status" value="1"/>
</dbReference>
<evidence type="ECO:0000256" key="11">
    <source>
        <dbReference type="ARBA" id="ARBA00069173"/>
    </source>
</evidence>
<dbReference type="Pfam" id="PF02749">
    <property type="entry name" value="QRPTase_N"/>
    <property type="match status" value="1"/>
</dbReference>
<dbReference type="Pfam" id="PF01729">
    <property type="entry name" value="QRPTase_C"/>
    <property type="match status" value="1"/>
</dbReference>
<keyword evidence="16" id="KW-1185">Reference proteome</keyword>
<dbReference type="GO" id="GO:0009435">
    <property type="term" value="P:NAD+ biosynthetic process"/>
    <property type="evidence" value="ECO:0007669"/>
    <property type="project" value="UniProtKB-UniPathway"/>
</dbReference>
<dbReference type="RefSeq" id="WP_152758406.1">
    <property type="nucleotide sequence ID" value="NZ_WHNP01000009.1"/>
</dbReference>
<dbReference type="Gene3D" id="3.20.20.70">
    <property type="entry name" value="Aldolase class I"/>
    <property type="match status" value="1"/>
</dbReference>
<dbReference type="NCBIfam" id="TIGR00078">
    <property type="entry name" value="nadC"/>
    <property type="match status" value="1"/>
</dbReference>
<sequence length="290" mass="31121">MDAMTRAAMTRNVREALAEDVGDNDWTSQLIDPAGSAEAVLTVREAALLCGRPWFDETLQTDPRITIEWFVGEGEWMREGQPVCRIAGPARSMLIAERTALNFLQLLSGVATATRAMACIVEGTAARILDTRKTLPGLRLAQKYAVRVGGGENHRRGLYDGILIKENHIAAGGGIAPTIRAAQALGAGVPLQVEVETLDELARALESGARSILLDNFSLDAMREAVRLNEGRASLEVSGGVTTETLRAIAETGVNRISVGGLTKHVRAVDFSLRFGAYVAQRDPARECAA</sequence>
<dbReference type="SUPFAM" id="SSF54675">
    <property type="entry name" value="Nicotinate/Quinolinate PRTase N-terminal domain-like"/>
    <property type="match status" value="1"/>
</dbReference>
<dbReference type="UniPathway" id="UPA00253">
    <property type="reaction ID" value="UER00331"/>
</dbReference>
<comment type="caution">
    <text evidence="15">The sequence shown here is derived from an EMBL/GenBank/DDBJ whole genome shotgun (WGS) entry which is preliminary data.</text>
</comment>
<dbReference type="GO" id="GO:0005737">
    <property type="term" value="C:cytoplasm"/>
    <property type="evidence" value="ECO:0007669"/>
    <property type="project" value="TreeGrafter"/>
</dbReference>
<evidence type="ECO:0000259" key="13">
    <source>
        <dbReference type="Pfam" id="PF01729"/>
    </source>
</evidence>
<organism evidence="15 16">
    <name type="scientific">Paraburkholderia franconis</name>
    <dbReference type="NCBI Taxonomy" id="2654983"/>
    <lineage>
        <taxon>Bacteria</taxon>
        <taxon>Pseudomonadati</taxon>
        <taxon>Pseudomonadota</taxon>
        <taxon>Betaproteobacteria</taxon>
        <taxon>Burkholderiales</taxon>
        <taxon>Burkholderiaceae</taxon>
        <taxon>Paraburkholderia</taxon>
    </lineage>
</organism>
<accession>A0A7X1TFV2</accession>
<dbReference type="PIRSF" id="PIRSF006250">
    <property type="entry name" value="NadC_ModD"/>
    <property type="match status" value="1"/>
</dbReference>
<comment type="function">
    <text evidence="1">Involved in the catabolism of quinolinic acid (QA).</text>
</comment>
<comment type="similarity">
    <text evidence="3 12">Belongs to the NadC/ModD family.</text>
</comment>
<evidence type="ECO:0000256" key="5">
    <source>
        <dbReference type="ARBA" id="ARBA00011944"/>
    </source>
</evidence>
<dbReference type="InterPro" id="IPR036068">
    <property type="entry name" value="Nicotinate_pribotase-like_C"/>
</dbReference>
<protein>
    <recommendedName>
        <fullName evidence="11">Probable nicotinate-nucleotide pyrophosphorylase [carboxylating]</fullName>
        <ecNumber evidence="5">2.4.2.19</ecNumber>
    </recommendedName>
    <alternativeName>
        <fullName evidence="9">Quinolinate phosphoribosyltransferase [decarboxylating]</fullName>
    </alternativeName>
</protein>
<keyword evidence="7 12" id="KW-0328">Glycosyltransferase</keyword>